<keyword evidence="1" id="KW-0812">Transmembrane</keyword>
<dbReference type="AlphaFoldDB" id="A0A1U9LBM5"/>
<evidence type="ECO:0000313" key="2">
    <source>
        <dbReference type="EMBL" id="AQT03720.1"/>
    </source>
</evidence>
<keyword evidence="1" id="KW-0472">Membrane</keyword>
<sequence>MQEKLTSFGIIAVVGVAAYGWMFPKPDDTHKSPAITGESPGTQEAETAALPKRVGSCVFTKIQSVGTRLEATDGPIKGSGSAVSFVNGGYQVSYSQIPNVDASVAGDKVKVCLVSVPEDCPAGDDRGRFTRPPT</sequence>
<keyword evidence="1" id="KW-1133">Transmembrane helix</keyword>
<name>A0A1U9LBM5_9PROT</name>
<proteinExistence type="predicted"/>
<feature type="transmembrane region" description="Helical" evidence="1">
    <location>
        <begin position="6"/>
        <end position="23"/>
    </location>
</feature>
<protein>
    <submittedName>
        <fullName evidence="2">Uncharacterized protein</fullName>
    </submittedName>
</protein>
<reference evidence="2 3" key="1">
    <citation type="submission" date="2016-03" db="EMBL/GenBank/DDBJ databases">
        <title>Acetic acid bacteria sequencing.</title>
        <authorList>
            <person name="Brandt J."/>
            <person name="Jakob F."/>
            <person name="Vogel R.F."/>
        </authorList>
    </citation>
    <scope>NUCLEOTIDE SEQUENCE [LARGE SCALE GENOMIC DNA]</scope>
    <source>
        <strain evidence="2 3">TMW2.1084</strain>
    </source>
</reference>
<evidence type="ECO:0000313" key="3">
    <source>
        <dbReference type="Proteomes" id="UP000189055"/>
    </source>
</evidence>
<organism evidence="2 3">
    <name type="scientific">Acetobacter persici</name>
    <dbReference type="NCBI Taxonomy" id="1076596"/>
    <lineage>
        <taxon>Bacteria</taxon>
        <taxon>Pseudomonadati</taxon>
        <taxon>Pseudomonadota</taxon>
        <taxon>Alphaproteobacteria</taxon>
        <taxon>Acetobacterales</taxon>
        <taxon>Acetobacteraceae</taxon>
        <taxon>Acetobacter</taxon>
    </lineage>
</organism>
<accession>A0A1U9LBM5</accession>
<evidence type="ECO:0000256" key="1">
    <source>
        <dbReference type="SAM" id="Phobius"/>
    </source>
</evidence>
<dbReference type="KEGG" id="aper:A0U91_00185"/>
<dbReference type="EMBL" id="CP014687">
    <property type="protein sequence ID" value="AQT03720.1"/>
    <property type="molecule type" value="Genomic_DNA"/>
</dbReference>
<gene>
    <name evidence="2" type="ORF">A0U91_00185</name>
</gene>
<dbReference type="Proteomes" id="UP000189055">
    <property type="component" value="Chromosome"/>
</dbReference>